<dbReference type="PROSITE" id="PS51186">
    <property type="entry name" value="GNAT"/>
    <property type="match status" value="1"/>
</dbReference>
<evidence type="ECO:0000259" key="1">
    <source>
        <dbReference type="PROSITE" id="PS51186"/>
    </source>
</evidence>
<dbReference type="SUPFAM" id="SSF55729">
    <property type="entry name" value="Acyl-CoA N-acyltransferases (Nat)"/>
    <property type="match status" value="1"/>
</dbReference>
<dbReference type="Proteomes" id="UP001182303">
    <property type="component" value="Unassembled WGS sequence"/>
</dbReference>
<dbReference type="EMBL" id="JARUIS010000013">
    <property type="protein sequence ID" value="MDS1003872.1"/>
    <property type="molecule type" value="Genomic_DNA"/>
</dbReference>
<protein>
    <submittedName>
        <fullName evidence="2">GNAT family N-acetyltransferase</fullName>
    </submittedName>
</protein>
<dbReference type="RefSeq" id="WP_310943687.1">
    <property type="nucleotide sequence ID" value="NZ_JARUIS010000013.1"/>
</dbReference>
<comment type="caution">
    <text evidence="2">The sequence shown here is derived from an EMBL/GenBank/DDBJ whole genome shotgun (WGS) entry which is preliminary data.</text>
</comment>
<evidence type="ECO:0000313" key="3">
    <source>
        <dbReference type="Proteomes" id="UP001182303"/>
    </source>
</evidence>
<accession>A0AAE4FLL4</accession>
<evidence type="ECO:0000313" key="2">
    <source>
        <dbReference type="EMBL" id="MDS1003872.1"/>
    </source>
</evidence>
<feature type="domain" description="N-acetyltransferase" evidence="1">
    <location>
        <begin position="28"/>
        <end position="175"/>
    </location>
</feature>
<name>A0AAE4FLL4_CLOSG</name>
<proteinExistence type="predicted"/>
<reference evidence="2" key="1">
    <citation type="submission" date="2023-04" db="EMBL/GenBank/DDBJ databases">
        <title>Assessment of the microbiological origin of a defect in Grana Padano cheese.</title>
        <authorList>
            <person name="Zago M."/>
            <person name="Rossetti L."/>
            <person name="Bonvini B."/>
            <person name="Carminati D."/>
            <person name="Giraffa G."/>
        </authorList>
    </citation>
    <scope>NUCLEOTIDE SEQUENCE</scope>
    <source>
        <strain evidence="2">4990</strain>
    </source>
</reference>
<dbReference type="Pfam" id="PF13302">
    <property type="entry name" value="Acetyltransf_3"/>
    <property type="match status" value="1"/>
</dbReference>
<dbReference type="Gene3D" id="3.40.630.30">
    <property type="match status" value="1"/>
</dbReference>
<dbReference type="GO" id="GO:0016747">
    <property type="term" value="F:acyltransferase activity, transferring groups other than amino-acyl groups"/>
    <property type="evidence" value="ECO:0007669"/>
    <property type="project" value="InterPro"/>
</dbReference>
<dbReference type="PANTHER" id="PTHR39173:SF1">
    <property type="entry name" value="ACETYLTRANSFERASE"/>
    <property type="match status" value="1"/>
</dbReference>
<dbReference type="InterPro" id="IPR000182">
    <property type="entry name" value="GNAT_dom"/>
</dbReference>
<dbReference type="InterPro" id="IPR016181">
    <property type="entry name" value="Acyl_CoA_acyltransferase"/>
</dbReference>
<dbReference type="AlphaFoldDB" id="A0AAE4FLL4"/>
<sequence>MRTLKLIFPSKEYQNQILEYKKEFQAEGEIMAGTAGLEKVENLDEWFSMLNNNSKEETVAKGFVPASTYLAIRLVDNKLIGIIDIRHRLNDYLLQSGGHIGYSVRKSERKKGYAKEMLNLALEKCKDMNIEKVLITCDKKNIASAKTIIHNGGILEKEVLEEKRITQRYWISLFK</sequence>
<dbReference type="PANTHER" id="PTHR39173">
    <property type="entry name" value="ACETYLTRANSFERASE"/>
    <property type="match status" value="1"/>
</dbReference>
<gene>
    <name evidence="2" type="ORF">P9J83_10235</name>
</gene>
<organism evidence="2 3">
    <name type="scientific">Clostridium sporogenes</name>
    <dbReference type="NCBI Taxonomy" id="1509"/>
    <lineage>
        <taxon>Bacteria</taxon>
        <taxon>Bacillati</taxon>
        <taxon>Bacillota</taxon>
        <taxon>Clostridia</taxon>
        <taxon>Eubacteriales</taxon>
        <taxon>Clostridiaceae</taxon>
        <taxon>Clostridium</taxon>
    </lineage>
</organism>